<gene>
    <name evidence="1" type="ORF">JOE42_001070</name>
</gene>
<keyword evidence="2" id="KW-1185">Reference proteome</keyword>
<dbReference type="EMBL" id="JAFBBK010000001">
    <property type="protein sequence ID" value="MBM7414337.1"/>
    <property type="molecule type" value="Genomic_DNA"/>
</dbReference>
<name>A0ABS2KQU7_9NOCA</name>
<accession>A0ABS2KQU7</accession>
<protein>
    <submittedName>
        <fullName evidence="1">Uncharacterized protein</fullName>
    </submittedName>
</protein>
<organism evidence="1 2">
    <name type="scientific">Rhodococcoides corynebacterioides</name>
    <dbReference type="NCBI Taxonomy" id="53972"/>
    <lineage>
        <taxon>Bacteria</taxon>
        <taxon>Bacillati</taxon>
        <taxon>Actinomycetota</taxon>
        <taxon>Actinomycetes</taxon>
        <taxon>Mycobacteriales</taxon>
        <taxon>Nocardiaceae</taxon>
        <taxon>Rhodococcoides</taxon>
    </lineage>
</organism>
<reference evidence="1 2" key="1">
    <citation type="submission" date="2021-01" db="EMBL/GenBank/DDBJ databases">
        <title>Genomics of switchgrass bacterial isolates.</title>
        <authorList>
            <person name="Shade A."/>
        </authorList>
    </citation>
    <scope>NUCLEOTIDE SEQUENCE [LARGE SCALE GENOMIC DNA]</scope>
    <source>
        <strain evidence="1 2">PvP111</strain>
    </source>
</reference>
<comment type="caution">
    <text evidence="1">The sequence shown here is derived from an EMBL/GenBank/DDBJ whole genome shotgun (WGS) entry which is preliminary data.</text>
</comment>
<evidence type="ECO:0000313" key="2">
    <source>
        <dbReference type="Proteomes" id="UP000703038"/>
    </source>
</evidence>
<sequence length="44" mass="4421">MIVIGTLLALSTLSIGFGAVAVVGGGRHSLEGPPRSRPMSTTGR</sequence>
<evidence type="ECO:0000313" key="1">
    <source>
        <dbReference type="EMBL" id="MBM7414337.1"/>
    </source>
</evidence>
<dbReference type="Proteomes" id="UP000703038">
    <property type="component" value="Unassembled WGS sequence"/>
</dbReference>
<dbReference type="RefSeq" id="WP_275581300.1">
    <property type="nucleotide sequence ID" value="NZ_JAFBBK010000001.1"/>
</dbReference>
<proteinExistence type="predicted"/>